<feature type="non-terminal residue" evidence="1">
    <location>
        <position position="1"/>
    </location>
</feature>
<accession>A0AAV5VEC2</accession>
<proteinExistence type="predicted"/>
<evidence type="ECO:0000313" key="2">
    <source>
        <dbReference type="Proteomes" id="UP001432322"/>
    </source>
</evidence>
<sequence>KSIVSFLPFRPHDVIPTGGESIFDFERRFHFISVAYFNAVCDAIESNFPAYLDDSNVLFIVARELPRIRALLKAIQLIVWDDIYLPASHYTSPSTEFLRNAEYHNADSRKFVDLEQLAATIRVLGGWEMAKRTVEKHF</sequence>
<organism evidence="1 2">
    <name type="scientific">Pristionchus fissidentatus</name>
    <dbReference type="NCBI Taxonomy" id="1538716"/>
    <lineage>
        <taxon>Eukaryota</taxon>
        <taxon>Metazoa</taxon>
        <taxon>Ecdysozoa</taxon>
        <taxon>Nematoda</taxon>
        <taxon>Chromadorea</taxon>
        <taxon>Rhabditida</taxon>
        <taxon>Rhabditina</taxon>
        <taxon>Diplogasteromorpha</taxon>
        <taxon>Diplogasteroidea</taxon>
        <taxon>Neodiplogasteridae</taxon>
        <taxon>Pristionchus</taxon>
    </lineage>
</organism>
<dbReference type="AlphaFoldDB" id="A0AAV5VEC2"/>
<name>A0AAV5VEC2_9BILA</name>
<dbReference type="EMBL" id="BTSY01000002">
    <property type="protein sequence ID" value="GMT16260.1"/>
    <property type="molecule type" value="Genomic_DNA"/>
</dbReference>
<protein>
    <submittedName>
        <fullName evidence="1">Uncharacterized protein</fullName>
    </submittedName>
</protein>
<reference evidence="1" key="1">
    <citation type="submission" date="2023-10" db="EMBL/GenBank/DDBJ databases">
        <title>Genome assembly of Pristionchus species.</title>
        <authorList>
            <person name="Yoshida K."/>
            <person name="Sommer R.J."/>
        </authorList>
    </citation>
    <scope>NUCLEOTIDE SEQUENCE</scope>
    <source>
        <strain evidence="1">RS5133</strain>
    </source>
</reference>
<evidence type="ECO:0000313" key="1">
    <source>
        <dbReference type="EMBL" id="GMT16260.1"/>
    </source>
</evidence>
<feature type="non-terminal residue" evidence="1">
    <location>
        <position position="138"/>
    </location>
</feature>
<comment type="caution">
    <text evidence="1">The sequence shown here is derived from an EMBL/GenBank/DDBJ whole genome shotgun (WGS) entry which is preliminary data.</text>
</comment>
<gene>
    <name evidence="1" type="ORF">PFISCL1PPCAC_7557</name>
</gene>
<keyword evidence="2" id="KW-1185">Reference proteome</keyword>
<dbReference type="Proteomes" id="UP001432322">
    <property type="component" value="Unassembled WGS sequence"/>
</dbReference>